<dbReference type="InterPro" id="IPR001680">
    <property type="entry name" value="WD40_rpt"/>
</dbReference>
<dbReference type="InterPro" id="IPR036322">
    <property type="entry name" value="WD40_repeat_dom_sf"/>
</dbReference>
<dbReference type="Proteomes" id="UP001165065">
    <property type="component" value="Unassembled WGS sequence"/>
</dbReference>
<evidence type="ECO:0000256" key="3">
    <source>
        <dbReference type="PROSITE-ProRule" id="PRU00221"/>
    </source>
</evidence>
<evidence type="ECO:0000313" key="7">
    <source>
        <dbReference type="EMBL" id="GMI35601.1"/>
    </source>
</evidence>
<dbReference type="GO" id="GO:0008017">
    <property type="term" value="F:microtubule binding"/>
    <property type="evidence" value="ECO:0007669"/>
    <property type="project" value="TreeGrafter"/>
</dbReference>
<feature type="repeat" description="WD" evidence="3">
    <location>
        <begin position="197"/>
        <end position="238"/>
    </location>
</feature>
<evidence type="ECO:0000256" key="4">
    <source>
        <dbReference type="SAM" id="MobiDB-lite"/>
    </source>
</evidence>
<feature type="compositionally biased region" description="Pro residues" evidence="4">
    <location>
        <begin position="316"/>
        <end position="327"/>
    </location>
</feature>
<dbReference type="InterPro" id="IPR015943">
    <property type="entry name" value="WD40/YVTN_repeat-like_dom_sf"/>
</dbReference>
<name>A0A9W7G6U9_9STRA</name>
<feature type="compositionally biased region" description="Polar residues" evidence="4">
    <location>
        <begin position="330"/>
        <end position="348"/>
    </location>
</feature>
<dbReference type="EMBL" id="BRYA01000056">
    <property type="protein sequence ID" value="GMI35601.1"/>
    <property type="molecule type" value="Genomic_DNA"/>
</dbReference>
<feature type="region of interest" description="Disordered" evidence="4">
    <location>
        <begin position="299"/>
        <end position="348"/>
    </location>
</feature>
<evidence type="ECO:0000259" key="6">
    <source>
        <dbReference type="Pfam" id="PF23414"/>
    </source>
</evidence>
<organism evidence="7 8">
    <name type="scientific">Triparma columacea</name>
    <dbReference type="NCBI Taxonomy" id="722753"/>
    <lineage>
        <taxon>Eukaryota</taxon>
        <taxon>Sar</taxon>
        <taxon>Stramenopiles</taxon>
        <taxon>Ochrophyta</taxon>
        <taxon>Bolidophyceae</taxon>
        <taxon>Parmales</taxon>
        <taxon>Triparmaceae</taxon>
        <taxon>Triparma</taxon>
    </lineage>
</organism>
<dbReference type="SUPFAM" id="SSF50978">
    <property type="entry name" value="WD40 repeat-like"/>
    <property type="match status" value="1"/>
</dbReference>
<evidence type="ECO:0000256" key="2">
    <source>
        <dbReference type="ARBA" id="ARBA00022737"/>
    </source>
</evidence>
<dbReference type="Gene3D" id="2.130.10.10">
    <property type="entry name" value="YVTN repeat-like/Quinoprotein amine dehydrogenase"/>
    <property type="match status" value="2"/>
</dbReference>
<dbReference type="InterPro" id="IPR029058">
    <property type="entry name" value="AB_hydrolase_fold"/>
</dbReference>
<keyword evidence="8" id="KW-1185">Reference proteome</keyword>
<evidence type="ECO:0000259" key="5">
    <source>
        <dbReference type="Pfam" id="PF00561"/>
    </source>
</evidence>
<dbReference type="InterPro" id="IPR055442">
    <property type="entry name" value="Beta-prop_EML-like_2nd"/>
</dbReference>
<gene>
    <name evidence="7" type="ORF">TrCOL_g7595</name>
</gene>
<dbReference type="Gene3D" id="3.40.50.1820">
    <property type="entry name" value="alpha/beta hydrolase"/>
    <property type="match status" value="1"/>
</dbReference>
<dbReference type="PROSITE" id="PS00678">
    <property type="entry name" value="WD_REPEATS_1"/>
    <property type="match status" value="1"/>
</dbReference>
<dbReference type="SMART" id="SM00320">
    <property type="entry name" value="WD40"/>
    <property type="match status" value="4"/>
</dbReference>
<reference evidence="8" key="1">
    <citation type="journal article" date="2023" name="Commun. Biol.">
        <title>Genome analysis of Parmales, the sister group of diatoms, reveals the evolutionary specialization of diatoms from phago-mixotrophs to photoautotrophs.</title>
        <authorList>
            <person name="Ban H."/>
            <person name="Sato S."/>
            <person name="Yoshikawa S."/>
            <person name="Yamada K."/>
            <person name="Nakamura Y."/>
            <person name="Ichinomiya M."/>
            <person name="Sato N."/>
            <person name="Blanc-Mathieu R."/>
            <person name="Endo H."/>
            <person name="Kuwata A."/>
            <person name="Ogata H."/>
        </authorList>
    </citation>
    <scope>NUCLEOTIDE SEQUENCE [LARGE SCALE GENOMIC DNA]</scope>
</reference>
<dbReference type="GO" id="GO:0005929">
    <property type="term" value="C:cilium"/>
    <property type="evidence" value="ECO:0007669"/>
    <property type="project" value="UniProtKB-ARBA"/>
</dbReference>
<feature type="repeat" description="WD" evidence="3">
    <location>
        <begin position="120"/>
        <end position="135"/>
    </location>
</feature>
<dbReference type="PANTHER" id="PTHR13720">
    <property type="entry name" value="WD-40 REPEAT PROTEIN"/>
    <property type="match status" value="1"/>
</dbReference>
<dbReference type="InterPro" id="IPR019775">
    <property type="entry name" value="WD40_repeat_CS"/>
</dbReference>
<dbReference type="Pfam" id="PF23414">
    <property type="entry name" value="Beta-prop_EML_2"/>
    <property type="match status" value="1"/>
</dbReference>
<dbReference type="Pfam" id="PF00561">
    <property type="entry name" value="Abhydrolase_1"/>
    <property type="match status" value="1"/>
</dbReference>
<keyword evidence="1 3" id="KW-0853">WD repeat</keyword>
<evidence type="ECO:0000256" key="1">
    <source>
        <dbReference type="ARBA" id="ARBA00022574"/>
    </source>
</evidence>
<dbReference type="AlphaFoldDB" id="A0A9W7G6U9"/>
<dbReference type="InterPro" id="IPR000073">
    <property type="entry name" value="AB_hydrolase_1"/>
</dbReference>
<keyword evidence="2" id="KW-0677">Repeat</keyword>
<feature type="domain" description="EML-like second beta-propeller" evidence="6">
    <location>
        <begin position="108"/>
        <end position="300"/>
    </location>
</feature>
<dbReference type="PANTHER" id="PTHR13720:SF33">
    <property type="entry name" value="HELP DOMAIN-CONTAINING PROTEIN"/>
    <property type="match status" value="1"/>
</dbReference>
<dbReference type="PROSITE" id="PS50082">
    <property type="entry name" value="WD_REPEATS_2"/>
    <property type="match status" value="2"/>
</dbReference>
<feature type="domain" description="AB hydrolase-1" evidence="5">
    <location>
        <begin position="427"/>
        <end position="538"/>
    </location>
</feature>
<dbReference type="InterPro" id="IPR050630">
    <property type="entry name" value="WD_repeat_EMAP"/>
</dbReference>
<dbReference type="SUPFAM" id="SSF53474">
    <property type="entry name" value="alpha/beta-Hydrolases"/>
    <property type="match status" value="1"/>
</dbReference>
<protein>
    <submittedName>
        <fullName evidence="7">Uncharacterized protein</fullName>
    </submittedName>
</protein>
<evidence type="ECO:0000313" key="8">
    <source>
        <dbReference type="Proteomes" id="UP001165065"/>
    </source>
</evidence>
<dbReference type="OrthoDB" id="47802at2759"/>
<accession>A0A9W7G6U9</accession>
<proteinExistence type="predicted"/>
<dbReference type="Pfam" id="PF00400">
    <property type="entry name" value="WD40"/>
    <property type="match status" value="1"/>
</dbReference>
<comment type="caution">
    <text evidence="7">The sequence shown here is derived from an EMBL/GenBank/DDBJ whole genome shotgun (WGS) entry which is preliminary data.</text>
</comment>
<sequence length="552" mass="60102">RKLKQVAKAHDKAINTLFKGEGGQLLSAGRDGKVQFWDTSMNNTKTIDIAALLGKSCRRPVIKSVCLNDDSSKLLVGTEGSEIFEVDAASCKDLHNGALVSGHYKDELWGAASNPMKSEVATVGDDGTLRLWDLKARGLRAGESVLDLAGMARAVCYSPDGKLIAVGFGGSVGKGRQKCDGEYAVYDAETLALVHKAKDSKEWIQDLKFSPDGKTLAVGSHDNTVYFYAVDKGWKLRSKFSKHSSFITHLDFSEDSTFLKSNCGAYELLYSDVFTGNQITSASSLRDSPWATDSCILGWGQQNPPTEAGGVGASDPPAPPPPPPTPPTTEMFNSNPSRRPHSASTYAPPQKHTTYCSTFMAAVVVSTTIFASLSNIATVSNASRYPPLGKLFDVGDPENYPYFFQGIYRSRSLHLWCEGSSIDNGQPVILFEHGWMGSSMDWGLVRGPMSEFTRVCSYDRAGYGWSDQGPEPRTSEQIARETERLLEVAEDYIWEGKGRSQLLLAGHSMAGFQMRIFQDRNKDLVGGILFADAVNPDYVPGAGFGNRNHPTP</sequence>
<feature type="non-terminal residue" evidence="7">
    <location>
        <position position="1"/>
    </location>
</feature>